<name>A0ABD0JG02_9CAEN</name>
<keyword evidence="1" id="KW-0472">Membrane</keyword>
<evidence type="ECO:0000313" key="3">
    <source>
        <dbReference type="Proteomes" id="UP001519460"/>
    </source>
</evidence>
<comment type="caution">
    <text evidence="2">The sequence shown here is derived from an EMBL/GenBank/DDBJ whole genome shotgun (WGS) entry which is preliminary data.</text>
</comment>
<proteinExistence type="predicted"/>
<dbReference type="AlphaFoldDB" id="A0ABD0JG02"/>
<protein>
    <submittedName>
        <fullName evidence="2">Uncharacterized protein</fullName>
    </submittedName>
</protein>
<dbReference type="Proteomes" id="UP001519460">
    <property type="component" value="Unassembled WGS sequence"/>
</dbReference>
<keyword evidence="3" id="KW-1185">Reference proteome</keyword>
<sequence length="88" mass="9401">QPRCAQQDLNALRQFPCHQHLVHNSAENSGPCTCGIHTRTSLDTGTARAERNTNVPFPVGAFPSGLSYPSLVCLGALFAPVVAVSRNK</sequence>
<feature type="transmembrane region" description="Helical" evidence="1">
    <location>
        <begin position="66"/>
        <end position="84"/>
    </location>
</feature>
<feature type="non-terminal residue" evidence="2">
    <location>
        <position position="88"/>
    </location>
</feature>
<gene>
    <name evidence="2" type="ORF">BaRGS_00034854</name>
</gene>
<evidence type="ECO:0000313" key="2">
    <source>
        <dbReference type="EMBL" id="KAK7473949.1"/>
    </source>
</evidence>
<dbReference type="EMBL" id="JACVVK020000453">
    <property type="protein sequence ID" value="KAK7473949.1"/>
    <property type="molecule type" value="Genomic_DNA"/>
</dbReference>
<accession>A0ABD0JG02</accession>
<reference evidence="2 3" key="1">
    <citation type="journal article" date="2023" name="Sci. Data">
        <title>Genome assembly of the Korean intertidal mud-creeper Batillaria attramentaria.</title>
        <authorList>
            <person name="Patra A.K."/>
            <person name="Ho P.T."/>
            <person name="Jun S."/>
            <person name="Lee S.J."/>
            <person name="Kim Y."/>
            <person name="Won Y.J."/>
        </authorList>
    </citation>
    <scope>NUCLEOTIDE SEQUENCE [LARGE SCALE GENOMIC DNA]</scope>
    <source>
        <strain evidence="2">Wonlab-2016</strain>
    </source>
</reference>
<evidence type="ECO:0000256" key="1">
    <source>
        <dbReference type="SAM" id="Phobius"/>
    </source>
</evidence>
<feature type="non-terminal residue" evidence="2">
    <location>
        <position position="1"/>
    </location>
</feature>
<keyword evidence="1" id="KW-0812">Transmembrane</keyword>
<organism evidence="2 3">
    <name type="scientific">Batillaria attramentaria</name>
    <dbReference type="NCBI Taxonomy" id="370345"/>
    <lineage>
        <taxon>Eukaryota</taxon>
        <taxon>Metazoa</taxon>
        <taxon>Spiralia</taxon>
        <taxon>Lophotrochozoa</taxon>
        <taxon>Mollusca</taxon>
        <taxon>Gastropoda</taxon>
        <taxon>Caenogastropoda</taxon>
        <taxon>Sorbeoconcha</taxon>
        <taxon>Cerithioidea</taxon>
        <taxon>Batillariidae</taxon>
        <taxon>Batillaria</taxon>
    </lineage>
</organism>
<keyword evidence="1" id="KW-1133">Transmembrane helix</keyword>